<reference evidence="1 2" key="2">
    <citation type="submission" date="2018-08" db="EMBL/GenBank/DDBJ databases">
        <title>Streptomyces kandeliansis sp. nov., an endophytic bacterium isolated from mangrove plant.</title>
        <authorList>
            <person name="Wang R."/>
        </authorList>
    </citation>
    <scope>NUCLEOTIDE SEQUENCE [LARGE SCALE GENOMIC DNA]</scope>
    <source>
        <strain evidence="2">H14(2018)</strain>
    </source>
</reference>
<name>A0A6N3K1I8_9ACTN</name>
<gene>
    <name evidence="1" type="ORF">DVH21_17285</name>
</gene>
<protein>
    <submittedName>
        <fullName evidence="1">Uncharacterized protein</fullName>
    </submittedName>
</protein>
<organism evidence="1 2">
    <name type="scientific">Micromonospora aurantiaca</name>
    <name type="common">nom. illeg.</name>
    <dbReference type="NCBI Taxonomy" id="47850"/>
    <lineage>
        <taxon>Bacteria</taxon>
        <taxon>Bacillati</taxon>
        <taxon>Actinomycetota</taxon>
        <taxon>Actinomycetes</taxon>
        <taxon>Micromonosporales</taxon>
        <taxon>Micromonosporaceae</taxon>
        <taxon>Micromonospora</taxon>
    </lineage>
</organism>
<accession>A0A6N3K1I8</accession>
<dbReference type="AlphaFoldDB" id="A0A6N3K1I8"/>
<evidence type="ECO:0000313" key="2">
    <source>
        <dbReference type="Proteomes" id="UP000253958"/>
    </source>
</evidence>
<proteinExistence type="predicted"/>
<dbReference type="EMBL" id="CP031263">
    <property type="protein sequence ID" value="AXH91532.1"/>
    <property type="molecule type" value="Genomic_DNA"/>
</dbReference>
<reference evidence="1 2" key="1">
    <citation type="submission" date="2018-07" db="EMBL/GenBank/DDBJ databases">
        <authorList>
            <person name="Ye Y."/>
        </authorList>
    </citation>
    <scope>NUCLEOTIDE SEQUENCE [LARGE SCALE GENOMIC DNA]</scope>
    <source>
        <strain evidence="2">H14(2018)</strain>
    </source>
</reference>
<dbReference type="RefSeq" id="WP_114919825.1">
    <property type="nucleotide sequence ID" value="NZ_CP031263.1"/>
</dbReference>
<evidence type="ECO:0000313" key="1">
    <source>
        <dbReference type="EMBL" id="AXH91532.1"/>
    </source>
</evidence>
<sequence>MERFEGRCWLDWWANSSTVLGSVKVAIVIAAVTGGWEADGRLVSASDEDREAFAFLCELDPVFTLRFEDGSALAVTEQPTDGHRRFTLTEYTGPVQQAVVNRIALQANRT</sequence>
<dbReference type="Proteomes" id="UP000253958">
    <property type="component" value="Chromosome"/>
</dbReference>